<accession>A0A3L6EJ02</accession>
<dbReference type="PANTHER" id="PTHR33325">
    <property type="entry name" value="ZINC FINGER, CCHC-TYPE-RELATED"/>
    <property type="match status" value="1"/>
</dbReference>
<dbReference type="PROSITE" id="PS50158">
    <property type="entry name" value="ZF_CCHC"/>
    <property type="match status" value="2"/>
</dbReference>
<feature type="compositionally biased region" description="Polar residues" evidence="1">
    <location>
        <begin position="730"/>
        <end position="754"/>
    </location>
</feature>
<feature type="compositionally biased region" description="Polar residues" evidence="1">
    <location>
        <begin position="588"/>
        <end position="597"/>
    </location>
</feature>
<dbReference type="eggNOG" id="ENOG502R43T">
    <property type="taxonomic scope" value="Eukaryota"/>
</dbReference>
<feature type="region of interest" description="Disordered" evidence="1">
    <location>
        <begin position="580"/>
        <end position="659"/>
    </location>
</feature>
<protein>
    <recommendedName>
        <fullName evidence="2">CCHC-type domain-containing protein</fullName>
    </recommendedName>
</protein>
<gene>
    <name evidence="3" type="ORF">ZEAMMB73_Zm00001d013769</name>
</gene>
<dbReference type="InterPro" id="IPR036875">
    <property type="entry name" value="Znf_CCHC_sf"/>
</dbReference>
<dbReference type="PaxDb" id="4577-GRMZM2G333140_P01"/>
<feature type="region of interest" description="Disordered" evidence="1">
    <location>
        <begin position="432"/>
        <end position="458"/>
    </location>
</feature>
<proteinExistence type="predicted"/>
<dbReference type="AlphaFoldDB" id="A0A1D6GM06"/>
<dbReference type="InterPro" id="IPR001878">
    <property type="entry name" value="Znf_CCHC"/>
</dbReference>
<feature type="region of interest" description="Disordered" evidence="1">
    <location>
        <begin position="250"/>
        <end position="311"/>
    </location>
</feature>
<organism evidence="3">
    <name type="scientific">Zea mays</name>
    <name type="common">Maize</name>
    <dbReference type="NCBI Taxonomy" id="4577"/>
    <lineage>
        <taxon>Eukaryota</taxon>
        <taxon>Viridiplantae</taxon>
        <taxon>Streptophyta</taxon>
        <taxon>Embryophyta</taxon>
        <taxon>Tracheophyta</taxon>
        <taxon>Spermatophyta</taxon>
        <taxon>Magnoliopsida</taxon>
        <taxon>Liliopsida</taxon>
        <taxon>Poales</taxon>
        <taxon>Poaceae</taxon>
        <taxon>PACMAD clade</taxon>
        <taxon>Panicoideae</taxon>
        <taxon>Andropogonodae</taxon>
        <taxon>Andropogoneae</taxon>
        <taxon>Tripsacinae</taxon>
        <taxon>Zea</taxon>
    </lineage>
</organism>
<evidence type="ECO:0000313" key="3">
    <source>
        <dbReference type="EMBL" id="AQK64342.1"/>
    </source>
</evidence>
<dbReference type="ExpressionAtlas" id="A0A1D6GM06">
    <property type="expression patterns" value="baseline and differential"/>
</dbReference>
<dbReference type="GO" id="GO:0003676">
    <property type="term" value="F:nucleic acid binding"/>
    <property type="evidence" value="ECO:0007669"/>
    <property type="project" value="InterPro"/>
</dbReference>
<reference evidence="3" key="1">
    <citation type="submission" date="2015-12" db="EMBL/GenBank/DDBJ databases">
        <title>Update maize B73 reference genome by single molecule sequencing technologies.</title>
        <authorList>
            <consortium name="Maize Genome Sequencing Project"/>
            <person name="Ware D."/>
        </authorList>
    </citation>
    <scope>NUCLEOTIDE SEQUENCE</scope>
    <source>
        <tissue evidence="3">Seedling</tissue>
    </source>
</reference>
<accession>A0A1D6GM06</accession>
<dbReference type="PANTHER" id="PTHR33325:SF7">
    <property type="entry name" value="CCHC-TYPE DOMAIN-CONTAINING PROTEIN"/>
    <property type="match status" value="1"/>
</dbReference>
<dbReference type="SMART" id="SM00343">
    <property type="entry name" value="ZnF_C2HC"/>
    <property type="match status" value="2"/>
</dbReference>
<dbReference type="OMA" id="NQQLMAN"/>
<feature type="domain" description="CCHC-type" evidence="2">
    <location>
        <begin position="836"/>
        <end position="851"/>
    </location>
</feature>
<dbReference type="InParanoid" id="A0A1D6GM06"/>
<name>A0A1D6GM06_MAIZE</name>
<sequence length="875" mass="92349">MDSRGAAALLPPYPPSLLSLLDLDRSPAVMEMCELEAVTAALPAKKRRLRETFDRLVACSPRPLPLRWEDLDTYISSFQYSATLRHHRDHEKSMPAPALAPAPAAMSLLPVTGGDVGQVRVLETPRPAPAPIMPAVLSSPVTDDGGIHNPAQALGPAPAAMSLLPVTVGDVGQEVRVLEKTCPAPAHIMPAVSSPPATDDGDVHHKLRTLVTFEPAPPKSRAPAPAAVVSAPIATGVHVEEGRKRKAFTQEAEEVHMATPTTQTQEEGQAEMRSRKIQEDAAVKKETSPSHDSNRKVLVPVPPGDDDNGLAAEANARTDATDQVDPVSKVAIVQPELPEPVPATARRDATSATNLVRVAGVPNSISLLRSRPRRLIPASDAAASAAAVTGRDLEKSKKRKKVPSQEVEAASQKVQMQHAVQEVVQHDSVVAKNIPSHDGGEDKVSLRRPAPGSGSGLPITAVTTATAEVDADPIPIFKASGIRHEHESPATMPHASYASSQGEGPDVEMEIAQLEEMPQVLIKEDASMAAMNAYQIQVIKSEQDGKVSPLPLVCSNGHAQPHRPQAGTGADAATAMTQVAAAAGATMRESSPTTVTRDSPPILVQASAPAPTSAGGVPAATRDDATASHATRRAPLAAGSQQDASDVSPFPPCGGNGLAQSSPVRAGAVAQTVSARHSAAVVRQGFPATATNLVPASSRRKDTGPLETNASPNVGKHVLQQQHMPEREPTSSPEEQQEWSSKNHGGRPTDNSQPVPEAQDAATQRSWTSPGEGRDGGLAARGLPGDDDNRNKGSFNHKGKRRLFCLKCGCKGHLAGNCRTAKHLVALYQKAMMQQKCFRCGCTGHWSRTCRTEKHLVDLYQIDRAAKCAAGHLHE</sequence>
<dbReference type="Gene3D" id="4.10.60.10">
    <property type="entry name" value="Zinc finger, CCHC-type"/>
    <property type="match status" value="1"/>
</dbReference>
<feature type="region of interest" description="Disordered" evidence="1">
    <location>
        <begin position="692"/>
        <end position="794"/>
    </location>
</feature>
<evidence type="ECO:0000256" key="1">
    <source>
        <dbReference type="SAM" id="MobiDB-lite"/>
    </source>
</evidence>
<feature type="region of interest" description="Disordered" evidence="1">
    <location>
        <begin position="381"/>
        <end position="404"/>
    </location>
</feature>
<dbReference type="EMBL" id="CM000781">
    <property type="protein sequence ID" value="AQK64342.1"/>
    <property type="molecule type" value="Genomic_DNA"/>
</dbReference>
<feature type="domain" description="CCHC-type" evidence="2">
    <location>
        <begin position="805"/>
        <end position="819"/>
    </location>
</feature>
<feature type="compositionally biased region" description="Basic and acidic residues" evidence="1">
    <location>
        <begin position="270"/>
        <end position="295"/>
    </location>
</feature>
<dbReference type="GO" id="GO:0008270">
    <property type="term" value="F:zinc ion binding"/>
    <property type="evidence" value="ECO:0007669"/>
    <property type="project" value="InterPro"/>
</dbReference>
<dbReference type="SUPFAM" id="SSF57756">
    <property type="entry name" value="Retrovirus zinc finger-like domains"/>
    <property type="match status" value="1"/>
</dbReference>
<evidence type="ECO:0000259" key="2">
    <source>
        <dbReference type="PROSITE" id="PS50158"/>
    </source>
</evidence>